<dbReference type="Proteomes" id="UP000037982">
    <property type="component" value="Unassembled WGS sequence"/>
</dbReference>
<name>A0A0N0XSD2_9ACTN</name>
<dbReference type="PANTHER" id="PTHR30353:SF15">
    <property type="entry name" value="INNER MEMBRANE PROTEIN YABI"/>
    <property type="match status" value="1"/>
</dbReference>
<protein>
    <submittedName>
        <fullName evidence="9">Membrane protein</fullName>
    </submittedName>
</protein>
<dbReference type="InterPro" id="IPR032816">
    <property type="entry name" value="VTT_dom"/>
</dbReference>
<evidence type="ECO:0000313" key="10">
    <source>
        <dbReference type="Proteomes" id="UP000037982"/>
    </source>
</evidence>
<feature type="transmembrane region" description="Helical" evidence="7">
    <location>
        <begin position="109"/>
        <end position="134"/>
    </location>
</feature>
<feature type="transmembrane region" description="Helical" evidence="7">
    <location>
        <begin position="174"/>
        <end position="193"/>
    </location>
</feature>
<evidence type="ECO:0000256" key="3">
    <source>
        <dbReference type="ARBA" id="ARBA00022475"/>
    </source>
</evidence>
<organism evidence="9 10">
    <name type="scientific">Streptomyces chattanoogensis</name>
    <dbReference type="NCBI Taxonomy" id="66876"/>
    <lineage>
        <taxon>Bacteria</taxon>
        <taxon>Bacillati</taxon>
        <taxon>Actinomycetota</taxon>
        <taxon>Actinomycetes</taxon>
        <taxon>Kitasatosporales</taxon>
        <taxon>Streptomycetaceae</taxon>
        <taxon>Streptomyces</taxon>
    </lineage>
</organism>
<proteinExistence type="inferred from homology"/>
<keyword evidence="10" id="KW-1185">Reference proteome</keyword>
<comment type="subcellular location">
    <subcellularLocation>
        <location evidence="1 7">Cell membrane</location>
        <topology evidence="1 7">Multi-pass membrane protein</topology>
    </subcellularLocation>
</comment>
<dbReference type="PATRIC" id="fig|66876.3.peg.6443"/>
<evidence type="ECO:0000313" key="9">
    <source>
        <dbReference type="EMBL" id="KPC60395.1"/>
    </source>
</evidence>
<evidence type="ECO:0000256" key="2">
    <source>
        <dbReference type="ARBA" id="ARBA00010792"/>
    </source>
</evidence>
<evidence type="ECO:0000256" key="5">
    <source>
        <dbReference type="ARBA" id="ARBA00022989"/>
    </source>
</evidence>
<evidence type="ECO:0000256" key="4">
    <source>
        <dbReference type="ARBA" id="ARBA00022692"/>
    </source>
</evidence>
<dbReference type="EMBL" id="LGKG01000162">
    <property type="protein sequence ID" value="KPC60395.1"/>
    <property type="molecule type" value="Genomic_DNA"/>
</dbReference>
<feature type="transmembrane region" description="Helical" evidence="7">
    <location>
        <begin position="15"/>
        <end position="47"/>
    </location>
</feature>
<reference evidence="10" key="1">
    <citation type="submission" date="2015-07" db="EMBL/GenBank/DDBJ databases">
        <authorList>
            <person name="Ju K.-S."/>
            <person name="Doroghazi J.R."/>
            <person name="Metcalf W.W."/>
        </authorList>
    </citation>
    <scope>NUCLEOTIDE SEQUENCE [LARGE SCALE GENOMIC DNA]</scope>
    <source>
        <strain evidence="10">NRRL ISP-5002</strain>
    </source>
</reference>
<dbReference type="GO" id="GO:0005886">
    <property type="term" value="C:plasma membrane"/>
    <property type="evidence" value="ECO:0007669"/>
    <property type="project" value="UniProtKB-SubCell"/>
</dbReference>
<feature type="transmembrane region" description="Helical" evidence="7">
    <location>
        <begin position="141"/>
        <end position="162"/>
    </location>
</feature>
<dbReference type="InterPro" id="IPR032818">
    <property type="entry name" value="DedA-like"/>
</dbReference>
<evidence type="ECO:0000256" key="7">
    <source>
        <dbReference type="RuleBase" id="RU367016"/>
    </source>
</evidence>
<comment type="caution">
    <text evidence="9">The sequence shown here is derived from an EMBL/GenBank/DDBJ whole genome shotgun (WGS) entry which is preliminary data.</text>
</comment>
<sequence>MHIQEWLETVPAVSVYLLVGVVIGVESLGIPLPGEIVLVSAAILAATQDHINPVVLGACASAGAIIGDSIGYMIGRKGGQPLLNWAGRKFPKHFGPDHVAMAEEKFEKWGMWAVFFGRFIALLRIFAGPLAGVLKMPYWKFLIANVLGGIIWAGGTTALIYTLGMVAESWLRRFQWLGLVAALCFGLGSFLIMKRRAKKAAAEREAKAQDQVPAAID</sequence>
<accession>A0A0N0XSD2</accession>
<feature type="domain" description="VTT" evidence="8">
    <location>
        <begin position="32"/>
        <end position="160"/>
    </location>
</feature>
<dbReference type="PANTHER" id="PTHR30353">
    <property type="entry name" value="INNER MEMBRANE PROTEIN DEDA-RELATED"/>
    <property type="match status" value="1"/>
</dbReference>
<gene>
    <name evidence="9" type="ORF">ADL29_29365</name>
</gene>
<dbReference type="Pfam" id="PF09335">
    <property type="entry name" value="VTT_dom"/>
    <property type="match status" value="1"/>
</dbReference>
<evidence type="ECO:0000259" key="8">
    <source>
        <dbReference type="Pfam" id="PF09335"/>
    </source>
</evidence>
<evidence type="ECO:0000256" key="1">
    <source>
        <dbReference type="ARBA" id="ARBA00004651"/>
    </source>
</evidence>
<evidence type="ECO:0000256" key="6">
    <source>
        <dbReference type="ARBA" id="ARBA00023136"/>
    </source>
</evidence>
<keyword evidence="4 7" id="KW-0812">Transmembrane</keyword>
<keyword evidence="5 7" id="KW-1133">Transmembrane helix</keyword>
<comment type="similarity">
    <text evidence="2 7">Belongs to the DedA family.</text>
</comment>
<feature type="transmembrane region" description="Helical" evidence="7">
    <location>
        <begin position="54"/>
        <end position="75"/>
    </location>
</feature>
<keyword evidence="3 7" id="KW-1003">Cell membrane</keyword>
<keyword evidence="6 7" id="KW-0472">Membrane</keyword>
<dbReference type="AlphaFoldDB" id="A0A0N0XSD2"/>
<dbReference type="RefSeq" id="WP_053926581.1">
    <property type="nucleotide sequence ID" value="NZ_LGKG01000162.1"/>
</dbReference>